<accession>A0ACC2IML5</accession>
<name>A0ACC2IML5_9PLEO</name>
<reference evidence="1" key="1">
    <citation type="submission" date="2022-11" db="EMBL/GenBank/DDBJ databases">
        <title>Genome Sequence of Boeremia exigua.</title>
        <authorList>
            <person name="Buettner E."/>
        </authorList>
    </citation>
    <scope>NUCLEOTIDE SEQUENCE</scope>
    <source>
        <strain evidence="1">CU02</strain>
    </source>
</reference>
<keyword evidence="2" id="KW-1185">Reference proteome</keyword>
<proteinExistence type="predicted"/>
<dbReference type="EMBL" id="JAPHNI010000094">
    <property type="protein sequence ID" value="KAJ8116451.1"/>
    <property type="molecule type" value="Genomic_DNA"/>
</dbReference>
<comment type="caution">
    <text evidence="1">The sequence shown here is derived from an EMBL/GenBank/DDBJ whole genome shotgun (WGS) entry which is preliminary data.</text>
</comment>
<dbReference type="Proteomes" id="UP001153331">
    <property type="component" value="Unassembled WGS sequence"/>
</dbReference>
<protein>
    <submittedName>
        <fullName evidence="1">Uncharacterized protein</fullName>
    </submittedName>
</protein>
<gene>
    <name evidence="1" type="ORF">OPT61_g2139</name>
</gene>
<evidence type="ECO:0000313" key="1">
    <source>
        <dbReference type="EMBL" id="KAJ8116451.1"/>
    </source>
</evidence>
<evidence type="ECO:0000313" key="2">
    <source>
        <dbReference type="Proteomes" id="UP001153331"/>
    </source>
</evidence>
<sequence length="382" mass="43592">MRKHRLIGSKHDVHHHNLAGLTKEDFHSASFNTSDTSDVFLSARATWSADNDQLFRVDGLYPDTNIPYTITFNAMQQIDQHDTVLPLHEDCLQISRRAIDRVKPTMPDAHTVSSLSILNTMLQSRYRDNGKYTTSNDTVARNDLFNLCAATETNGPRSVVGLSLLDWWAGAYEKFYTDPVKIPGITACVLDLLQSTTATQAEQPSYLQPTWASSAIERLPTELLDHISIYLSAYATLSLHRSSKTLASKVQLDNNFWRRSILSGNAIPILWDIDMKELSRARRCAGDPSRDLSAHWDWRAVGRLLATKHFPLQSSDPRVADFPNGLWNRRRIWSIVEQAYRHDFLRTSFTGCNGSMLELRIRREPVFDWQLEEIMDDIGHYS</sequence>
<organism evidence="1 2">
    <name type="scientific">Boeremia exigua</name>
    <dbReference type="NCBI Taxonomy" id="749465"/>
    <lineage>
        <taxon>Eukaryota</taxon>
        <taxon>Fungi</taxon>
        <taxon>Dikarya</taxon>
        <taxon>Ascomycota</taxon>
        <taxon>Pezizomycotina</taxon>
        <taxon>Dothideomycetes</taxon>
        <taxon>Pleosporomycetidae</taxon>
        <taxon>Pleosporales</taxon>
        <taxon>Pleosporineae</taxon>
        <taxon>Didymellaceae</taxon>
        <taxon>Boeremia</taxon>
    </lineage>
</organism>